<dbReference type="Proteomes" id="UP000473699">
    <property type="component" value="Unassembled WGS sequence"/>
</dbReference>
<organism evidence="2 3">
    <name type="scientific">Pyramidobacter porci</name>
    <dbReference type="NCBI Taxonomy" id="2605789"/>
    <lineage>
        <taxon>Bacteria</taxon>
        <taxon>Thermotogati</taxon>
        <taxon>Synergistota</taxon>
        <taxon>Synergistia</taxon>
        <taxon>Synergistales</taxon>
        <taxon>Dethiosulfovibrionaceae</taxon>
        <taxon>Pyramidobacter</taxon>
    </lineage>
</organism>
<dbReference type="RefSeq" id="WP_154527658.1">
    <property type="nucleotide sequence ID" value="NZ_JAXDZJ010000226.1"/>
</dbReference>
<protein>
    <submittedName>
        <fullName evidence="2">Uncharacterized protein</fullName>
    </submittedName>
</protein>
<feature type="transmembrane region" description="Helical" evidence="1">
    <location>
        <begin position="34"/>
        <end position="63"/>
    </location>
</feature>
<accession>A0A6L5Y8T7</accession>
<name>A0A6L5Y8T7_9BACT</name>
<sequence length="129" mass="13969">MIKRLFECLALGILAVLGLAKLRGKKVNPLALRVLLGILCLMAIFVDSSLVLLYAGTWLLFLLAGDVGRRFNVNLSLFVPAGAENGNASFEAEENSALIQPVEDMTTGSLKLAFLKKPLSLLVKRKGKK</sequence>
<gene>
    <name evidence="2" type="ORF">FYJ74_00385</name>
</gene>
<keyword evidence="3" id="KW-1185">Reference proteome</keyword>
<dbReference type="AlphaFoldDB" id="A0A6L5Y8T7"/>
<dbReference type="EMBL" id="VUNH01000001">
    <property type="protein sequence ID" value="MST54515.1"/>
    <property type="molecule type" value="Genomic_DNA"/>
</dbReference>
<keyword evidence="1" id="KW-0812">Transmembrane</keyword>
<evidence type="ECO:0000313" key="3">
    <source>
        <dbReference type="Proteomes" id="UP000473699"/>
    </source>
</evidence>
<keyword evidence="1" id="KW-1133">Transmembrane helix</keyword>
<evidence type="ECO:0000256" key="1">
    <source>
        <dbReference type="SAM" id="Phobius"/>
    </source>
</evidence>
<keyword evidence="1" id="KW-0472">Membrane</keyword>
<reference evidence="2 3" key="1">
    <citation type="submission" date="2019-08" db="EMBL/GenBank/DDBJ databases">
        <title>In-depth cultivation of the pig gut microbiome towards novel bacterial diversity and tailored functional studies.</title>
        <authorList>
            <person name="Wylensek D."/>
            <person name="Hitch T.C.A."/>
            <person name="Clavel T."/>
        </authorList>
    </citation>
    <scope>NUCLEOTIDE SEQUENCE [LARGE SCALE GENOMIC DNA]</scope>
    <source>
        <strain evidence="2 3">SM-530-WT-4B</strain>
    </source>
</reference>
<comment type="caution">
    <text evidence="2">The sequence shown here is derived from an EMBL/GenBank/DDBJ whole genome shotgun (WGS) entry which is preliminary data.</text>
</comment>
<proteinExistence type="predicted"/>
<evidence type="ECO:0000313" key="2">
    <source>
        <dbReference type="EMBL" id="MST54515.1"/>
    </source>
</evidence>